<dbReference type="AlphaFoldDB" id="A0A1J4J424"/>
<evidence type="ECO:0008006" key="3">
    <source>
        <dbReference type="Google" id="ProtNLM"/>
    </source>
</evidence>
<evidence type="ECO:0000313" key="2">
    <source>
        <dbReference type="Proteomes" id="UP000179807"/>
    </source>
</evidence>
<protein>
    <recommendedName>
        <fullName evidence="3">BTB domain-containing protein</fullName>
    </recommendedName>
</protein>
<gene>
    <name evidence="1" type="ORF">TRFO_40774</name>
</gene>
<keyword evidence="2" id="KW-1185">Reference proteome</keyword>
<dbReference type="VEuPathDB" id="TrichDB:TRFO_40774"/>
<dbReference type="Proteomes" id="UP000179807">
    <property type="component" value="Unassembled WGS sequence"/>
</dbReference>
<evidence type="ECO:0000313" key="1">
    <source>
        <dbReference type="EMBL" id="OHS92903.1"/>
    </source>
</evidence>
<name>A0A1J4J424_9EUKA</name>
<dbReference type="RefSeq" id="XP_068346040.1">
    <property type="nucleotide sequence ID" value="XM_068513402.1"/>
</dbReference>
<comment type="caution">
    <text evidence="1">The sequence shown here is derived from an EMBL/GenBank/DDBJ whole genome shotgun (WGS) entry which is preliminary data.</text>
</comment>
<sequence>MRSQICEKCSLYSNRTLNANSKMLTVTLQMPKSTCNILFKYSSETSESFTMNFDPYQLSEISDYFCDLFFPAKPKEIEVKDRFPIKSMNDFLCLCFGQTIDNSDIFNLFEIDKIACKWKVRPISDSLCKYFNDVKLSKYQFHLFCHQALYHNDVKSNYEKVMHNIEVSELPNLNEKDAYNDLIKIEPEITVEFFKVMRQTEEGSKKFSDLEICDFFLKTIRIHQLKSLVILGIVDMNNMPYQVINEMHSILSRKFHVKILSSYIEEATLFTYEEKFEDENVVFSSTEYDYSSIYDSSVSALNSSMK</sequence>
<dbReference type="GeneID" id="94848106"/>
<proteinExistence type="predicted"/>
<dbReference type="EMBL" id="MLAK01001455">
    <property type="protein sequence ID" value="OHS92903.1"/>
    <property type="molecule type" value="Genomic_DNA"/>
</dbReference>
<reference evidence="1" key="1">
    <citation type="submission" date="2016-10" db="EMBL/GenBank/DDBJ databases">
        <authorList>
            <person name="Benchimol M."/>
            <person name="Almeida L.G."/>
            <person name="Vasconcelos A.T."/>
            <person name="Perreira-Neves A."/>
            <person name="Rosa I.A."/>
            <person name="Tasca T."/>
            <person name="Bogo M.R."/>
            <person name="de Souza W."/>
        </authorList>
    </citation>
    <scope>NUCLEOTIDE SEQUENCE [LARGE SCALE GENOMIC DNA]</scope>
    <source>
        <strain evidence="1">K</strain>
    </source>
</reference>
<accession>A0A1J4J424</accession>
<organism evidence="1 2">
    <name type="scientific">Tritrichomonas foetus</name>
    <dbReference type="NCBI Taxonomy" id="1144522"/>
    <lineage>
        <taxon>Eukaryota</taxon>
        <taxon>Metamonada</taxon>
        <taxon>Parabasalia</taxon>
        <taxon>Tritrichomonadida</taxon>
        <taxon>Tritrichomonadidae</taxon>
        <taxon>Tritrichomonas</taxon>
    </lineage>
</organism>